<comment type="caution">
    <text evidence="1">The sequence shown here is derived from an EMBL/GenBank/DDBJ whole genome shotgun (WGS) entry which is preliminary data.</text>
</comment>
<gene>
    <name evidence="1" type="ORF">PLOB_00022522</name>
</gene>
<dbReference type="EMBL" id="CALNXK010000265">
    <property type="protein sequence ID" value="CAH3179892.1"/>
    <property type="molecule type" value="Genomic_DNA"/>
</dbReference>
<sequence length="86" mass="9435">MNLAEDNKGKRYIRKNFHVHTVGKPCSSAKTVSRKSVEAYVHLKTIADKLHLSGGTVDLLIGTDFVDVFADIHTNSGNPGEPMAKR</sequence>
<name>A0ABN8RLL3_9CNID</name>
<organism evidence="1 2">
    <name type="scientific">Porites lobata</name>
    <dbReference type="NCBI Taxonomy" id="104759"/>
    <lineage>
        <taxon>Eukaryota</taxon>
        <taxon>Metazoa</taxon>
        <taxon>Cnidaria</taxon>
        <taxon>Anthozoa</taxon>
        <taxon>Hexacorallia</taxon>
        <taxon>Scleractinia</taxon>
        <taxon>Fungiina</taxon>
        <taxon>Poritidae</taxon>
        <taxon>Porites</taxon>
    </lineage>
</organism>
<feature type="non-terminal residue" evidence="1">
    <location>
        <position position="86"/>
    </location>
</feature>
<evidence type="ECO:0000313" key="2">
    <source>
        <dbReference type="Proteomes" id="UP001159405"/>
    </source>
</evidence>
<reference evidence="1 2" key="1">
    <citation type="submission" date="2022-05" db="EMBL/GenBank/DDBJ databases">
        <authorList>
            <consortium name="Genoscope - CEA"/>
            <person name="William W."/>
        </authorList>
    </citation>
    <scope>NUCLEOTIDE SEQUENCE [LARGE SCALE GENOMIC DNA]</scope>
</reference>
<dbReference type="Proteomes" id="UP001159405">
    <property type="component" value="Unassembled WGS sequence"/>
</dbReference>
<keyword evidence="2" id="KW-1185">Reference proteome</keyword>
<protein>
    <submittedName>
        <fullName evidence="1">Uncharacterized protein</fullName>
    </submittedName>
</protein>
<accession>A0ABN8RLL3</accession>
<proteinExistence type="predicted"/>
<evidence type="ECO:0000313" key="1">
    <source>
        <dbReference type="EMBL" id="CAH3179892.1"/>
    </source>
</evidence>